<evidence type="ECO:0000256" key="10">
    <source>
        <dbReference type="ARBA" id="ARBA00023063"/>
    </source>
</evidence>
<evidence type="ECO:0000256" key="6">
    <source>
        <dbReference type="ARBA" id="ARBA00022723"/>
    </source>
</evidence>
<evidence type="ECO:0000256" key="7">
    <source>
        <dbReference type="ARBA" id="ARBA00023002"/>
    </source>
</evidence>
<keyword evidence="9" id="KW-0411">Iron-sulfur</keyword>
<evidence type="ECO:0000256" key="8">
    <source>
        <dbReference type="ARBA" id="ARBA00023004"/>
    </source>
</evidence>
<dbReference type="InterPro" id="IPR009010">
    <property type="entry name" value="Asp_de-COase-like_dom_sf"/>
</dbReference>
<feature type="domain" description="4Fe-4S Mo/W bis-MGD-type" evidence="11">
    <location>
        <begin position="15"/>
        <end position="71"/>
    </location>
</feature>
<evidence type="ECO:0000259" key="11">
    <source>
        <dbReference type="PROSITE" id="PS51669"/>
    </source>
</evidence>
<keyword evidence="13" id="KW-1185">Reference proteome</keyword>
<sequence>MSSAPFSNPSLTRENGAIATTCPYCGVGCGILAAARGPESADIKGDPEHPSNFGRLCSKGSSLGETLSLETRLLYPEINGRRVSWDDALTTVANTFQRIIETHGPDAVAFYVSGQLLTEDYYVANKLMKGYIGSGNIDTNSRLCMSSTVAAQKRAFGEDVVPGCYEDLQLADLVVLVGSNAAWCHPILFQRLLAAKRENRRLKIVNIDPRRTATSQSADLHLPIRPGTDAVLFNGLLNYLRQHDSIDFGFLEKHLGLYAEAFETARKTAPSLPAVARICGISEEDLATFYQWFARTEKTVTLWSQGVNQSSSGTDKVNSIINVHLATGRIGKPGMGPFSLTGQPNAMGGREVGGLANQLAAHLDIENPEHRNLVQTFWNAPRIAEKPGLKAVEMFRAIAGGRIKAIWIMATNPAVSLPDSNAVRDALGRCEFVVVSECESGTDLSQYAHVSLPALAWGEKDGTVTNSERRISRQRAFLPPPGEAKPDWWIISRVAQRMGYGDDFNYQSAWEIFVEHARLSGFRNNGERVFDISGLAELDRAGYDALKPIQWPVNQCHPNGVPRLFDGGGFSFPGRRARMVPVLPKAPANLPDSAYPLVLNTGRIRDQWHTMTRTGKSARLTKHLPEPYAELNPHDAARYAVPDGSLVRLESRFGQALVRARVTEDQQRGAVFVPMHWSGPYANKGLINALVNPAVDPVSGEPESKHTPIRIEPYRAAWYGFALSRDPLHAIEVDYRITTRGDGYWLYELAHSEPPPDWAAWVRELRAQPSGSSESASTKRAYAEEEWLQFADPYSGRYRCALLHSGRLQFCIFIDRSFELPPRSWLAGLFGLDRVPDRTRMSLLAGKPASAEDDQGPIVCSCFSVGINTLKRAIRKQNLTTAEQIGAALKAGTNCGSCIPEIKSLLQG</sequence>
<dbReference type="PANTHER" id="PTHR43105:SF9">
    <property type="entry name" value="NADPH-FE(3+) OXIDOREDUCTASE SUBUNIT ALPHA"/>
    <property type="match status" value="1"/>
</dbReference>
<dbReference type="Pfam" id="PF04879">
    <property type="entry name" value="Molybdop_Fe4S4"/>
    <property type="match status" value="1"/>
</dbReference>
<dbReference type="RefSeq" id="WP_235726626.1">
    <property type="nucleotide sequence ID" value="NZ_OX458333.1"/>
</dbReference>
<evidence type="ECO:0000256" key="3">
    <source>
        <dbReference type="ARBA" id="ARBA00008747"/>
    </source>
</evidence>
<comment type="cofactor">
    <cofactor evidence="1">
        <name>Mo-bis(molybdopterin guanine dinucleotide)</name>
        <dbReference type="ChEBI" id="CHEBI:60539"/>
    </cofactor>
</comment>
<dbReference type="Gene3D" id="3.40.50.740">
    <property type="match status" value="1"/>
</dbReference>
<keyword evidence="6" id="KW-0479">Metal-binding</keyword>
<dbReference type="InterPro" id="IPR006657">
    <property type="entry name" value="MoPterin_dinucl-bd_dom"/>
</dbReference>
<dbReference type="InterPro" id="IPR041854">
    <property type="entry name" value="BFD-like_2Fe2S-bd_dom_sf"/>
</dbReference>
<reference evidence="12 13" key="1">
    <citation type="submission" date="2023-03" db="EMBL/GenBank/DDBJ databases">
        <authorList>
            <person name="Pearce D."/>
        </authorList>
    </citation>
    <scope>NUCLEOTIDE SEQUENCE [LARGE SCALE GENOMIC DNA]</scope>
    <source>
        <strain evidence="12">Msz</strain>
    </source>
</reference>
<dbReference type="CDD" id="cd02791">
    <property type="entry name" value="MopB_CT_Nitrate-R-NapA-like"/>
    <property type="match status" value="1"/>
</dbReference>
<dbReference type="InterPro" id="IPR050123">
    <property type="entry name" value="Prok_molybdopt-oxidoreductase"/>
</dbReference>
<keyword evidence="8" id="KW-0408">Iron</keyword>
<keyword evidence="7 12" id="KW-0560">Oxidoreductase</keyword>
<evidence type="ECO:0000256" key="5">
    <source>
        <dbReference type="ARBA" id="ARBA00022505"/>
    </source>
</evidence>
<dbReference type="Gene3D" id="2.40.40.20">
    <property type="match status" value="1"/>
</dbReference>
<gene>
    <name evidence="12" type="primary">nasA</name>
    <name evidence="12" type="ORF">MSZNOR_0567</name>
</gene>
<dbReference type="Gene3D" id="3.40.228.10">
    <property type="entry name" value="Dimethylsulfoxide Reductase, domain 2"/>
    <property type="match status" value="1"/>
</dbReference>
<proteinExistence type="inferred from homology"/>
<comment type="similarity">
    <text evidence="3">Belongs to the prokaryotic molybdopterin-containing oxidoreductase family. NasA/NapA/NarB subfamily.</text>
</comment>
<keyword evidence="4" id="KW-0004">4Fe-4S</keyword>
<dbReference type="CDD" id="cd02754">
    <property type="entry name" value="MopB_Nitrate-R-NapA-like"/>
    <property type="match status" value="1"/>
</dbReference>
<dbReference type="InterPro" id="IPR006963">
    <property type="entry name" value="Mopterin_OxRdtase_4Fe-4S_dom"/>
</dbReference>
<dbReference type="InterPro" id="IPR006656">
    <property type="entry name" value="Mopterin_OxRdtase"/>
</dbReference>
<dbReference type="Pfam" id="PF00384">
    <property type="entry name" value="Molybdopterin"/>
    <property type="match status" value="1"/>
</dbReference>
<dbReference type="PROSITE" id="PS51669">
    <property type="entry name" value="4FE4S_MOW_BIS_MGD"/>
    <property type="match status" value="1"/>
</dbReference>
<protein>
    <submittedName>
        <fullName evidence="12">Nitrate reductase</fullName>
        <ecNumber evidence="12">1.7.-.-</ecNumber>
    </submittedName>
</protein>
<evidence type="ECO:0000256" key="1">
    <source>
        <dbReference type="ARBA" id="ARBA00001942"/>
    </source>
</evidence>
<dbReference type="InterPro" id="IPR007419">
    <property type="entry name" value="BFD-like_2Fe2S-bd_dom"/>
</dbReference>
<dbReference type="Gene3D" id="2.20.25.90">
    <property type="entry name" value="ADC-like domains"/>
    <property type="match status" value="1"/>
</dbReference>
<dbReference type="GO" id="GO:0016491">
    <property type="term" value="F:oxidoreductase activity"/>
    <property type="evidence" value="ECO:0007669"/>
    <property type="project" value="UniProtKB-KW"/>
</dbReference>
<dbReference type="EC" id="1.7.-.-" evidence="12"/>
<dbReference type="SUPFAM" id="SSF50692">
    <property type="entry name" value="ADC-like"/>
    <property type="match status" value="1"/>
</dbReference>
<comment type="cofactor">
    <cofactor evidence="2">
        <name>[4Fe-4S] cluster</name>
        <dbReference type="ChEBI" id="CHEBI:49883"/>
    </cofactor>
</comment>
<keyword evidence="10" id="KW-0534">Nitrate assimilation</keyword>
<accession>A0ABM9HX99</accession>
<dbReference type="Gene3D" id="1.10.10.1100">
    <property type="entry name" value="BFD-like [2Fe-2S]-binding domain"/>
    <property type="match status" value="1"/>
</dbReference>
<dbReference type="Proteomes" id="UP001162030">
    <property type="component" value="Chromosome"/>
</dbReference>
<dbReference type="SMART" id="SM00926">
    <property type="entry name" value="Molybdop_Fe4S4"/>
    <property type="match status" value="1"/>
</dbReference>
<dbReference type="InterPro" id="IPR041957">
    <property type="entry name" value="CT_Nitrate-R-NapA-like"/>
</dbReference>
<dbReference type="Pfam" id="PF01568">
    <property type="entry name" value="Molydop_binding"/>
    <property type="match status" value="1"/>
</dbReference>
<evidence type="ECO:0000256" key="9">
    <source>
        <dbReference type="ARBA" id="ARBA00023014"/>
    </source>
</evidence>
<dbReference type="PANTHER" id="PTHR43105">
    <property type="entry name" value="RESPIRATORY NITRATE REDUCTASE"/>
    <property type="match status" value="1"/>
</dbReference>
<dbReference type="Pfam" id="PF04324">
    <property type="entry name" value="Fer2_BFD"/>
    <property type="match status" value="1"/>
</dbReference>
<dbReference type="SUPFAM" id="SSF53706">
    <property type="entry name" value="Formate dehydrogenase/DMSO reductase, domains 1-3"/>
    <property type="match status" value="1"/>
</dbReference>
<evidence type="ECO:0000256" key="2">
    <source>
        <dbReference type="ARBA" id="ARBA00001966"/>
    </source>
</evidence>
<keyword evidence="5" id="KW-0500">Molybdenum</keyword>
<organism evidence="12 13">
    <name type="scientific">Methylocaldum szegediense</name>
    <dbReference type="NCBI Taxonomy" id="73780"/>
    <lineage>
        <taxon>Bacteria</taxon>
        <taxon>Pseudomonadati</taxon>
        <taxon>Pseudomonadota</taxon>
        <taxon>Gammaproteobacteria</taxon>
        <taxon>Methylococcales</taxon>
        <taxon>Methylococcaceae</taxon>
        <taxon>Methylocaldum</taxon>
    </lineage>
</organism>
<evidence type="ECO:0000313" key="12">
    <source>
        <dbReference type="EMBL" id="CAI8746541.1"/>
    </source>
</evidence>
<name>A0ABM9HX99_9GAMM</name>
<evidence type="ECO:0000313" key="13">
    <source>
        <dbReference type="Proteomes" id="UP001162030"/>
    </source>
</evidence>
<evidence type="ECO:0000256" key="4">
    <source>
        <dbReference type="ARBA" id="ARBA00022485"/>
    </source>
</evidence>
<dbReference type="EMBL" id="OX458333">
    <property type="protein sequence ID" value="CAI8746541.1"/>
    <property type="molecule type" value="Genomic_DNA"/>
</dbReference>